<feature type="transmembrane region" description="Helical" evidence="1">
    <location>
        <begin position="9"/>
        <end position="27"/>
    </location>
</feature>
<protein>
    <submittedName>
        <fullName evidence="3">Cytochrome-ba3 oxidase subunit</fullName>
    </submittedName>
</protein>
<feature type="transmembrane region" description="Helical" evidence="1">
    <location>
        <begin position="33"/>
        <end position="51"/>
    </location>
</feature>
<dbReference type="OrthoDB" id="170780at2157"/>
<dbReference type="RefSeq" id="WP_007697061.1">
    <property type="nucleotide sequence ID" value="NZ_AOIQ01000006.1"/>
</dbReference>
<keyword evidence="1" id="KW-0812">Transmembrane</keyword>
<dbReference type="AlphaFoldDB" id="M0BT77"/>
<comment type="caution">
    <text evidence="3">The sequence shown here is derived from an EMBL/GenBank/DDBJ whole genome shotgun (WGS) entry which is preliminary data.</text>
</comment>
<keyword evidence="1" id="KW-1133">Transmembrane helix</keyword>
<organism evidence="3 4">
    <name type="scientific">Halovivax asiaticus JCM 14624</name>
    <dbReference type="NCBI Taxonomy" id="1227490"/>
    <lineage>
        <taxon>Archaea</taxon>
        <taxon>Methanobacteriati</taxon>
        <taxon>Methanobacteriota</taxon>
        <taxon>Stenosarchaea group</taxon>
        <taxon>Halobacteria</taxon>
        <taxon>Halobacteriales</taxon>
        <taxon>Natrialbaceae</taxon>
        <taxon>Halovivax</taxon>
    </lineage>
</organism>
<accession>M0BT77</accession>
<evidence type="ECO:0000313" key="3">
    <source>
        <dbReference type="EMBL" id="ELZ13583.1"/>
    </source>
</evidence>
<name>M0BT77_9EURY</name>
<evidence type="ECO:0000256" key="1">
    <source>
        <dbReference type="SAM" id="Phobius"/>
    </source>
</evidence>
<evidence type="ECO:0000259" key="2">
    <source>
        <dbReference type="Pfam" id="PF26452"/>
    </source>
</evidence>
<dbReference type="STRING" id="1227490.C479_02021"/>
<keyword evidence="4" id="KW-1185">Reference proteome</keyword>
<keyword evidence="1" id="KW-0472">Membrane</keyword>
<proteinExistence type="predicted"/>
<feature type="domain" description="DUF8131" evidence="2">
    <location>
        <begin position="4"/>
        <end position="61"/>
    </location>
</feature>
<dbReference type="EMBL" id="AOIQ01000006">
    <property type="protein sequence ID" value="ELZ13583.1"/>
    <property type="molecule type" value="Genomic_DNA"/>
</dbReference>
<dbReference type="InterPro" id="IPR058444">
    <property type="entry name" value="DUF8131"/>
</dbReference>
<gene>
    <name evidence="3" type="ORF">C479_02021</name>
</gene>
<evidence type="ECO:0000313" key="4">
    <source>
        <dbReference type="Proteomes" id="UP000011560"/>
    </source>
</evidence>
<sequence length="64" mass="6590">MLESYSPRTALAVALLALVPTIVWMLTRSGLGGAIASVNVVLIVASIYIALSPIDASNRPSGHA</sequence>
<dbReference type="Proteomes" id="UP000011560">
    <property type="component" value="Unassembled WGS sequence"/>
</dbReference>
<reference evidence="3 4" key="1">
    <citation type="journal article" date="2014" name="PLoS Genet.">
        <title>Phylogenetically driven sequencing of extremely halophilic archaea reveals strategies for static and dynamic osmo-response.</title>
        <authorList>
            <person name="Becker E.A."/>
            <person name="Seitzer P.M."/>
            <person name="Tritt A."/>
            <person name="Larsen D."/>
            <person name="Krusor M."/>
            <person name="Yao A.I."/>
            <person name="Wu D."/>
            <person name="Madern D."/>
            <person name="Eisen J.A."/>
            <person name="Darling A.E."/>
            <person name="Facciotti M.T."/>
        </authorList>
    </citation>
    <scope>NUCLEOTIDE SEQUENCE [LARGE SCALE GENOMIC DNA]</scope>
    <source>
        <strain evidence="3 4">JCM 14624</strain>
    </source>
</reference>
<dbReference type="Pfam" id="PF26452">
    <property type="entry name" value="DUF8131"/>
    <property type="match status" value="1"/>
</dbReference>